<comment type="caution">
    <text evidence="10">The sequence shown here is derived from an EMBL/GenBank/DDBJ whole genome shotgun (WGS) entry which is preliminary data.</text>
</comment>
<dbReference type="SUPFAM" id="SSF75471">
    <property type="entry name" value="YhbY-like"/>
    <property type="match status" value="2"/>
</dbReference>
<dbReference type="Pfam" id="PF01985">
    <property type="entry name" value="CRS1_YhbY"/>
    <property type="match status" value="2"/>
</dbReference>
<feature type="region of interest" description="Disordered" evidence="8">
    <location>
        <begin position="221"/>
        <end position="243"/>
    </location>
</feature>
<evidence type="ECO:0000256" key="7">
    <source>
        <dbReference type="PROSITE-ProRule" id="PRU00626"/>
    </source>
</evidence>
<feature type="region of interest" description="Disordered" evidence="8">
    <location>
        <begin position="743"/>
        <end position="764"/>
    </location>
</feature>
<dbReference type="FunFam" id="3.30.110.60:FF:000002">
    <property type="entry name" value="CRS2-associated factor 1, chloroplastic"/>
    <property type="match status" value="2"/>
</dbReference>
<dbReference type="PANTHER" id="PTHR46247:SF1">
    <property type="entry name" value="CRS2-ASSOCIATED FACTOR 1, CHLOROPLASTIC"/>
    <property type="match status" value="1"/>
</dbReference>
<dbReference type="AlphaFoldDB" id="A0AA88AQV6"/>
<evidence type="ECO:0000256" key="6">
    <source>
        <dbReference type="ARBA" id="ARBA00023274"/>
    </source>
</evidence>
<dbReference type="GO" id="GO:0003723">
    <property type="term" value="F:RNA binding"/>
    <property type="evidence" value="ECO:0007669"/>
    <property type="project" value="UniProtKB-UniRule"/>
</dbReference>
<feature type="region of interest" description="Disordered" evidence="8">
    <location>
        <begin position="472"/>
        <end position="491"/>
    </location>
</feature>
<keyword evidence="6" id="KW-0687">Ribonucleoprotein</keyword>
<dbReference type="EMBL" id="BTGU01000034">
    <property type="protein sequence ID" value="GMN50593.1"/>
    <property type="molecule type" value="Genomic_DNA"/>
</dbReference>
<feature type="domain" description="CRM" evidence="9">
    <location>
        <begin position="258"/>
        <end position="354"/>
    </location>
</feature>
<keyword evidence="1" id="KW-0507">mRNA processing</keyword>
<evidence type="ECO:0000313" key="10">
    <source>
        <dbReference type="EMBL" id="GMN50593.1"/>
    </source>
</evidence>
<feature type="compositionally biased region" description="Basic residues" evidence="8">
    <location>
        <begin position="747"/>
        <end position="759"/>
    </location>
</feature>
<evidence type="ECO:0000313" key="11">
    <source>
        <dbReference type="Proteomes" id="UP001187192"/>
    </source>
</evidence>
<feature type="region of interest" description="Disordered" evidence="8">
    <location>
        <begin position="621"/>
        <end position="643"/>
    </location>
</feature>
<keyword evidence="4" id="KW-0809">Transit peptide</keyword>
<dbReference type="PROSITE" id="PS51295">
    <property type="entry name" value="CRM"/>
    <property type="match status" value="2"/>
</dbReference>
<feature type="domain" description="CRM" evidence="9">
    <location>
        <begin position="376"/>
        <end position="472"/>
    </location>
</feature>
<dbReference type="InterPro" id="IPR035920">
    <property type="entry name" value="YhbY-like_sf"/>
</dbReference>
<organism evidence="10 11">
    <name type="scientific">Ficus carica</name>
    <name type="common">Common fig</name>
    <dbReference type="NCBI Taxonomy" id="3494"/>
    <lineage>
        <taxon>Eukaryota</taxon>
        <taxon>Viridiplantae</taxon>
        <taxon>Streptophyta</taxon>
        <taxon>Embryophyta</taxon>
        <taxon>Tracheophyta</taxon>
        <taxon>Spermatophyta</taxon>
        <taxon>Magnoliopsida</taxon>
        <taxon>eudicotyledons</taxon>
        <taxon>Gunneridae</taxon>
        <taxon>Pentapetalae</taxon>
        <taxon>rosids</taxon>
        <taxon>fabids</taxon>
        <taxon>Rosales</taxon>
        <taxon>Moraceae</taxon>
        <taxon>Ficeae</taxon>
        <taxon>Ficus</taxon>
    </lineage>
</organism>
<dbReference type="InterPro" id="IPR044599">
    <property type="entry name" value="CAF1P_plant"/>
</dbReference>
<dbReference type="PANTHER" id="PTHR46247">
    <property type="entry name" value="CRS2-ASSOCIATED FACTOR 1, CHLOROPLASTIC"/>
    <property type="match status" value="1"/>
</dbReference>
<protein>
    <recommendedName>
        <fullName evidence="9">CRM domain-containing protein</fullName>
    </recommendedName>
</protein>
<evidence type="ECO:0000256" key="8">
    <source>
        <dbReference type="SAM" id="MobiDB-lite"/>
    </source>
</evidence>
<gene>
    <name evidence="10" type="ORF">TIFTF001_019750</name>
</gene>
<dbReference type="GO" id="GO:0006397">
    <property type="term" value="P:mRNA processing"/>
    <property type="evidence" value="ECO:0007669"/>
    <property type="project" value="UniProtKB-KW"/>
</dbReference>
<dbReference type="Gene3D" id="3.30.110.60">
    <property type="entry name" value="YhbY-like"/>
    <property type="match status" value="2"/>
</dbReference>
<feature type="compositionally biased region" description="Low complexity" evidence="8">
    <location>
        <begin position="534"/>
        <end position="545"/>
    </location>
</feature>
<keyword evidence="2" id="KW-0677">Repeat</keyword>
<feature type="region of interest" description="Disordered" evidence="8">
    <location>
        <begin position="65"/>
        <end position="129"/>
    </location>
</feature>
<sequence length="784" mass="87092">MALNLPIPFPIFIPLLNPTPPHHHRPPTELRFSRWNNANAEKFNERRRTIQQIEDDIRRQRRFDSASRIADAHDSSPPSCDNAGAGGEAFKSVGTPSFPSKPSIPGRKSKYSKNPNPPISDPHPAFRPLRRVRKTAVKELKEKLDVNRKADVRVGEDGVSYVIDGAPFEFKYSYTETPKTQPVKLREAPYAPFGPTTMPRPWTGRAPLPPSKKKLREFDSFRLPPPHKKGVKPVQAPGPYLPGSGPRYVMSREEILGDPLTEEEIKDLIDGCRKIKRQLNMGRDGLTHNMLDNIHAHWKRRRVCKIKCKGVCTVDMDNVRQQLEERTGGKIIYSKGGVIFLFRGRNYNFRTRPRFPLMLWKPVTPVYPRLVQRVPEGLTPEEVTEMRKKGHNLPPICKLGKNGVYMNLVKNVREAFEECELVRINCEGMNGSDYRKIGAKLKDLVPCVLLSFANEHILMWRGCDWKSSLPEPEKNLGEDKEPDVENATSVAPSVEGVEVTTSTGSVNDASLELLSTSTLHRSHEVMGGEGIDDSSSMEYIEPSSSTGEVSNGIKTLETEKTSDVQSPVDDRLEVTPNYSGITIENFGSGGTGLDNIECDGPSMSTSGSDTITPNVDLGNAKTKSDSFDADSLANEKPRVTSEVQQDMSEPATSIAACTEVVLSLLQQAVEGGIAIVLDEEDLDADVVYQKTVAFSQSAPPGPVFVRPRKNLPKKVLVENSEVQEIEKQDTEDLAPREMARATSVKLGRGKKASKARRKKDFGEHLDNVVPQGSLRIDELAKLLA</sequence>
<evidence type="ECO:0000256" key="3">
    <source>
        <dbReference type="ARBA" id="ARBA00022884"/>
    </source>
</evidence>
<dbReference type="GO" id="GO:0000373">
    <property type="term" value="P:Group II intron splicing"/>
    <property type="evidence" value="ECO:0007669"/>
    <property type="project" value="InterPro"/>
</dbReference>
<evidence type="ECO:0000256" key="2">
    <source>
        <dbReference type="ARBA" id="ARBA00022737"/>
    </source>
</evidence>
<feature type="region of interest" description="Disordered" evidence="8">
    <location>
        <begin position="525"/>
        <end position="551"/>
    </location>
</feature>
<keyword evidence="5" id="KW-0508">mRNA splicing</keyword>
<evidence type="ECO:0000256" key="4">
    <source>
        <dbReference type="ARBA" id="ARBA00022946"/>
    </source>
</evidence>
<keyword evidence="3 7" id="KW-0694">RNA-binding</keyword>
<reference evidence="10" key="1">
    <citation type="submission" date="2023-07" db="EMBL/GenBank/DDBJ databases">
        <title>draft genome sequence of fig (Ficus carica).</title>
        <authorList>
            <person name="Takahashi T."/>
            <person name="Nishimura K."/>
        </authorList>
    </citation>
    <scope>NUCLEOTIDE SEQUENCE</scope>
</reference>
<keyword evidence="11" id="KW-1185">Reference proteome</keyword>
<accession>A0AA88AQV6</accession>
<proteinExistence type="predicted"/>
<feature type="compositionally biased region" description="Basic and acidic residues" evidence="8">
    <location>
        <begin position="65"/>
        <end position="74"/>
    </location>
</feature>
<dbReference type="InterPro" id="IPR001890">
    <property type="entry name" value="RNA-binding_CRM"/>
</dbReference>
<dbReference type="SMART" id="SM01103">
    <property type="entry name" value="CRS1_YhbY"/>
    <property type="match status" value="2"/>
</dbReference>
<evidence type="ECO:0000256" key="5">
    <source>
        <dbReference type="ARBA" id="ARBA00023187"/>
    </source>
</evidence>
<dbReference type="Proteomes" id="UP001187192">
    <property type="component" value="Unassembled WGS sequence"/>
</dbReference>
<evidence type="ECO:0000256" key="1">
    <source>
        <dbReference type="ARBA" id="ARBA00022664"/>
    </source>
</evidence>
<dbReference type="GO" id="GO:1990904">
    <property type="term" value="C:ribonucleoprotein complex"/>
    <property type="evidence" value="ECO:0007669"/>
    <property type="project" value="UniProtKB-KW"/>
</dbReference>
<name>A0AA88AQV6_FICCA</name>
<evidence type="ECO:0000259" key="9">
    <source>
        <dbReference type="PROSITE" id="PS51295"/>
    </source>
</evidence>